<evidence type="ECO:0000313" key="5">
    <source>
        <dbReference type="EMBL" id="NMG17539.1"/>
    </source>
</evidence>
<evidence type="ECO:0000259" key="4">
    <source>
        <dbReference type="Pfam" id="PF00171"/>
    </source>
</evidence>
<name>A0ABX1NZR4_9RHOO</name>
<dbReference type="InterPro" id="IPR016163">
    <property type="entry name" value="Ald_DH_C"/>
</dbReference>
<dbReference type="InterPro" id="IPR015590">
    <property type="entry name" value="Aldehyde_DH_dom"/>
</dbReference>
<dbReference type="PROSITE" id="PS00687">
    <property type="entry name" value="ALDEHYDE_DEHYDR_GLU"/>
    <property type="match status" value="1"/>
</dbReference>
<dbReference type="EMBL" id="WTVP01000086">
    <property type="protein sequence ID" value="NMG17539.1"/>
    <property type="molecule type" value="Genomic_DNA"/>
</dbReference>
<dbReference type="Gene3D" id="3.40.309.10">
    <property type="entry name" value="Aldehyde Dehydrogenase, Chain A, domain 2"/>
    <property type="match status" value="1"/>
</dbReference>
<sequence>MRRYQMFIDGEPSDSASGEWFETANPYTGEPWAQIPRGTAADVDRAVGAARRAFAGGPWPELTASERGHLLLRLADVLAREASRLAEIEVRDNGKLYAEMSAQLKYLPAWFRYFGGLADKIQGAVIPLDKKGYFNFTRREPLGVVAVITPWNSPLMLTAWKIAPALAAGCTVVLKPSEFTSASTLEFVRLFEEAGFPKGVVNAVTGFGAEVGAALVEHRDVACISFTGADSTGRRINEAAAATFKHVSLELGGKSPNIVFADANLDDALNGAISGIFAATGQTCIAGSRLLLQSSIHDEFVERLVKLAATARMGNPMDPATEVGPVTTPPQYEKVLSYIDIAKSDGARLLLGGKPASKPECGTGWFFEPTIFGDVTSSMRIAQEEVFGPVLSVMRFEDEEEALRIANDVRFGLGAGVWTSDIGRAFRMSERLQAGTVWVNTYRAVSCMSPFGGYKDSGLGRENGMAAIEAYLQTKSVWINTGAQVDNPFVIR</sequence>
<evidence type="ECO:0000256" key="2">
    <source>
        <dbReference type="PROSITE-ProRule" id="PRU10007"/>
    </source>
</evidence>
<dbReference type="Proteomes" id="UP000633943">
    <property type="component" value="Unassembled WGS sequence"/>
</dbReference>
<proteinExistence type="inferred from homology"/>
<evidence type="ECO:0000256" key="1">
    <source>
        <dbReference type="ARBA" id="ARBA00023002"/>
    </source>
</evidence>
<dbReference type="InterPro" id="IPR016161">
    <property type="entry name" value="Ald_DH/histidinol_DH"/>
</dbReference>
<dbReference type="PANTHER" id="PTHR11699">
    <property type="entry name" value="ALDEHYDE DEHYDROGENASE-RELATED"/>
    <property type="match status" value="1"/>
</dbReference>
<dbReference type="PROSITE" id="PS00070">
    <property type="entry name" value="ALDEHYDE_DEHYDR_CYS"/>
    <property type="match status" value="1"/>
</dbReference>
<dbReference type="InterPro" id="IPR029510">
    <property type="entry name" value="Ald_DH_CS_GLU"/>
</dbReference>
<dbReference type="InterPro" id="IPR016160">
    <property type="entry name" value="Ald_DH_CS_CYS"/>
</dbReference>
<reference evidence="5 6" key="1">
    <citation type="submission" date="2019-12" db="EMBL/GenBank/DDBJ databases">
        <title>Comparative genomics gives insights into the taxonomy of the Azoarcus-Aromatoleum group and reveals separate origins of nif in the plant-associated Azoarcus and non-plant-associated Aromatoleum sub-groups.</title>
        <authorList>
            <person name="Lafos M."/>
            <person name="Maluk M."/>
            <person name="Batista M."/>
            <person name="Junghare M."/>
            <person name="Carmona M."/>
            <person name="Faoro H."/>
            <person name="Cruz L.M."/>
            <person name="Battistoni F."/>
            <person name="De Souza E."/>
            <person name="Pedrosa F."/>
            <person name="Chen W.-M."/>
            <person name="Poole P.S."/>
            <person name="Dixon R.A."/>
            <person name="James E.K."/>
        </authorList>
    </citation>
    <scope>NUCLEOTIDE SEQUENCE [LARGE SCALE GENOMIC DNA]</scope>
    <source>
        <strain evidence="5 6">PbN1</strain>
    </source>
</reference>
<dbReference type="CDD" id="cd07114">
    <property type="entry name" value="ALDH_DhaS"/>
    <property type="match status" value="1"/>
</dbReference>
<keyword evidence="1 3" id="KW-0560">Oxidoreductase</keyword>
<accession>A0ABX1NZR4</accession>
<evidence type="ECO:0000256" key="3">
    <source>
        <dbReference type="RuleBase" id="RU003345"/>
    </source>
</evidence>
<dbReference type="SUPFAM" id="SSF53720">
    <property type="entry name" value="ALDH-like"/>
    <property type="match status" value="1"/>
</dbReference>
<feature type="domain" description="Aldehyde dehydrogenase" evidence="4">
    <location>
        <begin position="16"/>
        <end position="477"/>
    </location>
</feature>
<protein>
    <submittedName>
        <fullName evidence="5">Aldehyde dehydrogenase family protein</fullName>
    </submittedName>
</protein>
<dbReference type="Pfam" id="PF00171">
    <property type="entry name" value="Aldedh"/>
    <property type="match status" value="1"/>
</dbReference>
<organism evidence="5 6">
    <name type="scientific">Aromatoleum bremense</name>
    <dbReference type="NCBI Taxonomy" id="76115"/>
    <lineage>
        <taxon>Bacteria</taxon>
        <taxon>Pseudomonadati</taxon>
        <taxon>Pseudomonadota</taxon>
        <taxon>Betaproteobacteria</taxon>
        <taxon>Rhodocyclales</taxon>
        <taxon>Rhodocyclaceae</taxon>
        <taxon>Aromatoleum</taxon>
    </lineage>
</organism>
<gene>
    <name evidence="5" type="ORF">GPA24_18755</name>
</gene>
<dbReference type="InterPro" id="IPR016162">
    <property type="entry name" value="Ald_DH_N"/>
</dbReference>
<comment type="caution">
    <text evidence="5">The sequence shown here is derived from an EMBL/GenBank/DDBJ whole genome shotgun (WGS) entry which is preliminary data.</text>
</comment>
<evidence type="ECO:0000313" key="6">
    <source>
        <dbReference type="Proteomes" id="UP000633943"/>
    </source>
</evidence>
<keyword evidence="6" id="KW-1185">Reference proteome</keyword>
<feature type="active site" evidence="2">
    <location>
        <position position="250"/>
    </location>
</feature>
<dbReference type="Gene3D" id="3.40.605.10">
    <property type="entry name" value="Aldehyde Dehydrogenase, Chain A, domain 1"/>
    <property type="match status" value="1"/>
</dbReference>
<comment type="similarity">
    <text evidence="3">Belongs to the aldehyde dehydrogenase family.</text>
</comment>